<evidence type="ECO:0000313" key="3">
    <source>
        <dbReference type="Proteomes" id="UP000321523"/>
    </source>
</evidence>
<dbReference type="AlphaFoldDB" id="A0A512DYF5"/>
<reference evidence="2 3" key="1">
    <citation type="submission" date="2019-07" db="EMBL/GenBank/DDBJ databases">
        <title>Whole genome shotgun sequence of Skermanella aerolata NBRC 106429.</title>
        <authorList>
            <person name="Hosoyama A."/>
            <person name="Uohara A."/>
            <person name="Ohji S."/>
            <person name="Ichikawa N."/>
        </authorList>
    </citation>
    <scope>NUCLEOTIDE SEQUENCE [LARGE SCALE GENOMIC DNA]</scope>
    <source>
        <strain evidence="2 3">NBRC 106429</strain>
    </source>
</reference>
<dbReference type="EMBL" id="BJYZ01000026">
    <property type="protein sequence ID" value="GEO41230.1"/>
    <property type="molecule type" value="Genomic_DNA"/>
</dbReference>
<dbReference type="NCBIfam" id="TIGR00791">
    <property type="entry name" value="gntP"/>
    <property type="match status" value="1"/>
</dbReference>
<dbReference type="OrthoDB" id="9787129at2"/>
<dbReference type="PANTHER" id="PTHR30354">
    <property type="entry name" value="GNT FAMILY GLUCONATE TRANSPORTER"/>
    <property type="match status" value="1"/>
</dbReference>
<feature type="transmembrane region" description="Helical" evidence="1">
    <location>
        <begin position="380"/>
        <end position="398"/>
    </location>
</feature>
<feature type="transmembrane region" description="Helical" evidence="1">
    <location>
        <begin position="404"/>
        <end position="420"/>
    </location>
</feature>
<feature type="transmembrane region" description="Helical" evidence="1">
    <location>
        <begin position="64"/>
        <end position="85"/>
    </location>
</feature>
<feature type="transmembrane region" description="Helical" evidence="1">
    <location>
        <begin position="354"/>
        <end position="373"/>
    </location>
</feature>
<sequence length="467" mass="48861">MNDAVSAVGPTAIYGLAFAIFILIVLVLRTKIHPVLALVIAASISGMSAGMAPDAVVKSITTGFGATLSTIGLVIGFGVMMGRILEISGAAERMALSFVRFLGEKREEWAMTATGYIVSIPIFCDSAFVILSPLVRALSQNTGKSLLTLGIALAGGLMLTHHAVPPTPGPLGVAGIFGIDIGLMIFWGVVLTLPSTFVLIWYARFMGPRIEAMIQRDTGETLSVAYQQFAEAEKARSPELPPLWLSVMPIVVPIVLIFVNTLIGGIVKASGDTALASAAWVQIVAFVGNPVIAVGLGVVVAVYGLANRRPRSEVIAEMEKGVESAGIILLVTGAGGALGAVLRDSGTGQYMGELVATLPLPAVLIPFVISSLVRLIQGSGTVAMITGASISAPILMQIPDVNMVFAAQAAAIGSMVFGYFNDSYFWVVNRMLGVKNAKHQMLTWSVPTTLCWGTAMVTLLIADAVFG</sequence>
<feature type="transmembrane region" description="Helical" evidence="1">
    <location>
        <begin position="279"/>
        <end position="305"/>
    </location>
</feature>
<keyword evidence="3" id="KW-1185">Reference proteome</keyword>
<accession>A0A512DYF5</accession>
<dbReference type="Pfam" id="PF02447">
    <property type="entry name" value="GntP_permease"/>
    <property type="match status" value="1"/>
</dbReference>
<comment type="caution">
    <text evidence="2">The sequence shown here is derived from an EMBL/GenBank/DDBJ whole genome shotgun (WGS) entry which is preliminary data.</text>
</comment>
<keyword evidence="1" id="KW-0472">Membrane</keyword>
<keyword evidence="1" id="KW-0812">Transmembrane</keyword>
<dbReference type="Proteomes" id="UP000321523">
    <property type="component" value="Unassembled WGS sequence"/>
</dbReference>
<dbReference type="GO" id="GO:0005886">
    <property type="term" value="C:plasma membrane"/>
    <property type="evidence" value="ECO:0007669"/>
    <property type="project" value="TreeGrafter"/>
</dbReference>
<keyword evidence="1" id="KW-1133">Transmembrane helix</keyword>
<proteinExistence type="predicted"/>
<feature type="transmembrane region" description="Helical" evidence="1">
    <location>
        <begin position="325"/>
        <end position="342"/>
    </location>
</feature>
<dbReference type="GO" id="GO:0015128">
    <property type="term" value="F:gluconate transmembrane transporter activity"/>
    <property type="evidence" value="ECO:0007669"/>
    <property type="project" value="InterPro"/>
</dbReference>
<feature type="transmembrane region" description="Helical" evidence="1">
    <location>
        <begin position="12"/>
        <end position="28"/>
    </location>
</feature>
<gene>
    <name evidence="2" type="ORF">SAE02_53780</name>
</gene>
<evidence type="ECO:0000256" key="1">
    <source>
        <dbReference type="SAM" id="Phobius"/>
    </source>
</evidence>
<organism evidence="2 3">
    <name type="scientific">Skermanella aerolata</name>
    <dbReference type="NCBI Taxonomy" id="393310"/>
    <lineage>
        <taxon>Bacteria</taxon>
        <taxon>Pseudomonadati</taxon>
        <taxon>Pseudomonadota</taxon>
        <taxon>Alphaproteobacteria</taxon>
        <taxon>Rhodospirillales</taxon>
        <taxon>Azospirillaceae</taxon>
        <taxon>Skermanella</taxon>
    </lineage>
</organism>
<feature type="transmembrane region" description="Helical" evidence="1">
    <location>
        <begin position="441"/>
        <end position="462"/>
    </location>
</feature>
<evidence type="ECO:0000313" key="2">
    <source>
        <dbReference type="EMBL" id="GEO41230.1"/>
    </source>
</evidence>
<feature type="transmembrane region" description="Helical" evidence="1">
    <location>
        <begin position="35"/>
        <end position="52"/>
    </location>
</feature>
<feature type="transmembrane region" description="Helical" evidence="1">
    <location>
        <begin position="176"/>
        <end position="203"/>
    </location>
</feature>
<dbReference type="PIRSF" id="PIRSF002746">
    <property type="entry name" value="Gluconate_transporter"/>
    <property type="match status" value="1"/>
</dbReference>
<feature type="transmembrane region" description="Helical" evidence="1">
    <location>
        <begin position="243"/>
        <end position="267"/>
    </location>
</feature>
<dbReference type="PANTHER" id="PTHR30354:SF11">
    <property type="entry name" value="PERMEASE"/>
    <property type="match status" value="1"/>
</dbReference>
<name>A0A512DYF5_9PROT</name>
<dbReference type="RefSeq" id="WP_044434173.1">
    <property type="nucleotide sequence ID" value="NZ_BJYZ01000026.1"/>
</dbReference>
<feature type="transmembrane region" description="Helical" evidence="1">
    <location>
        <begin position="146"/>
        <end position="164"/>
    </location>
</feature>
<protein>
    <submittedName>
        <fullName evidence="2">Gluconate permease</fullName>
    </submittedName>
</protein>
<dbReference type="InterPro" id="IPR003474">
    <property type="entry name" value="Glcn_transporter"/>
</dbReference>